<feature type="domain" description="CBS" evidence="3">
    <location>
        <begin position="11"/>
        <end position="69"/>
    </location>
</feature>
<dbReference type="Proteomes" id="UP000886005">
    <property type="component" value="Unassembled WGS sequence"/>
</dbReference>
<proteinExistence type="predicted"/>
<dbReference type="PANTHER" id="PTHR43080">
    <property type="entry name" value="CBS DOMAIN-CONTAINING PROTEIN CBSX3, MITOCHONDRIAL"/>
    <property type="match status" value="1"/>
</dbReference>
<gene>
    <name evidence="4" type="ORF">ENJ10_10250</name>
</gene>
<protein>
    <submittedName>
        <fullName evidence="4">CBS domain-containing protein</fullName>
    </submittedName>
</protein>
<dbReference type="PROSITE" id="PS51371">
    <property type="entry name" value="CBS"/>
    <property type="match status" value="2"/>
</dbReference>
<comment type="caution">
    <text evidence="4">The sequence shown here is derived from an EMBL/GenBank/DDBJ whole genome shotgun (WGS) entry which is preliminary data.</text>
</comment>
<dbReference type="PANTHER" id="PTHR43080:SF26">
    <property type="entry name" value="REGULATORY PROTEIN"/>
    <property type="match status" value="1"/>
</dbReference>
<organism evidence="4">
    <name type="scientific">Caldithrix abyssi</name>
    <dbReference type="NCBI Taxonomy" id="187145"/>
    <lineage>
        <taxon>Bacteria</taxon>
        <taxon>Pseudomonadati</taxon>
        <taxon>Calditrichota</taxon>
        <taxon>Calditrichia</taxon>
        <taxon>Calditrichales</taxon>
        <taxon>Calditrichaceae</taxon>
        <taxon>Caldithrix</taxon>
    </lineage>
</organism>
<dbReference type="EMBL" id="DRLD01000279">
    <property type="protein sequence ID" value="HED11058.1"/>
    <property type="molecule type" value="Genomic_DNA"/>
</dbReference>
<dbReference type="InterPro" id="IPR046342">
    <property type="entry name" value="CBS_dom_sf"/>
</dbReference>
<accession>A0A7V1LN69</accession>
<feature type="domain" description="CBS" evidence="3">
    <location>
        <begin position="78"/>
        <end position="134"/>
    </location>
</feature>
<dbReference type="Gene3D" id="3.10.580.10">
    <property type="entry name" value="CBS-domain"/>
    <property type="match status" value="1"/>
</dbReference>
<dbReference type="SUPFAM" id="SSF54631">
    <property type="entry name" value="CBS-domain pair"/>
    <property type="match status" value="1"/>
</dbReference>
<dbReference type="InterPro" id="IPR051257">
    <property type="entry name" value="Diverse_CBS-Domain"/>
</dbReference>
<dbReference type="InterPro" id="IPR000644">
    <property type="entry name" value="CBS_dom"/>
</dbReference>
<dbReference type="AlphaFoldDB" id="A0A7V1LN69"/>
<name>A0A7V1LN69_CALAY</name>
<evidence type="ECO:0000256" key="1">
    <source>
        <dbReference type="ARBA" id="ARBA00023122"/>
    </source>
</evidence>
<dbReference type="Pfam" id="PF00571">
    <property type="entry name" value="CBS"/>
    <property type="match status" value="2"/>
</dbReference>
<evidence type="ECO:0000259" key="3">
    <source>
        <dbReference type="PROSITE" id="PS51371"/>
    </source>
</evidence>
<evidence type="ECO:0000256" key="2">
    <source>
        <dbReference type="PROSITE-ProRule" id="PRU00703"/>
    </source>
</evidence>
<reference evidence="4" key="1">
    <citation type="journal article" date="2020" name="mSystems">
        <title>Genome- and Community-Level Interaction Insights into Carbon Utilization and Element Cycling Functions of Hydrothermarchaeota in Hydrothermal Sediment.</title>
        <authorList>
            <person name="Zhou Z."/>
            <person name="Liu Y."/>
            <person name="Xu W."/>
            <person name="Pan J."/>
            <person name="Luo Z.H."/>
            <person name="Li M."/>
        </authorList>
    </citation>
    <scope>NUCLEOTIDE SEQUENCE [LARGE SCALE GENOMIC DNA]</scope>
    <source>
        <strain evidence="4">HyVt-456</strain>
    </source>
</reference>
<dbReference type="SMART" id="SM00116">
    <property type="entry name" value="CBS"/>
    <property type="match status" value="2"/>
</dbReference>
<evidence type="ECO:0000313" key="4">
    <source>
        <dbReference type="EMBL" id="HED11058.1"/>
    </source>
</evidence>
<keyword evidence="1 2" id="KW-0129">CBS domain</keyword>
<sequence length="144" mass="16237">MSTLPSVSAYMDKSFTTLSPDMDVYKAINILIDKGITSAVVVDKQNHILGILSEKDCMTLLCKGAYHSLPGGQVKDYMTAHVVTIPPSTDIFTVASMFLKHFFRRLVIADEENHILGQITRRDLLRVIKEWKKEEKNVKIAPIM</sequence>